<reference evidence="2 3" key="1">
    <citation type="submission" date="2023-02" db="EMBL/GenBank/DDBJ databases">
        <title>LHISI_Scaffold_Assembly.</title>
        <authorList>
            <person name="Stuart O.P."/>
            <person name="Cleave R."/>
            <person name="Magrath M.J.L."/>
            <person name="Mikheyev A.S."/>
        </authorList>
    </citation>
    <scope>NUCLEOTIDE SEQUENCE [LARGE SCALE GENOMIC DNA]</scope>
    <source>
        <strain evidence="2">Daus_M_001</strain>
        <tissue evidence="2">Leg muscle</tissue>
    </source>
</reference>
<organism evidence="2 3">
    <name type="scientific">Dryococelus australis</name>
    <dbReference type="NCBI Taxonomy" id="614101"/>
    <lineage>
        <taxon>Eukaryota</taxon>
        <taxon>Metazoa</taxon>
        <taxon>Ecdysozoa</taxon>
        <taxon>Arthropoda</taxon>
        <taxon>Hexapoda</taxon>
        <taxon>Insecta</taxon>
        <taxon>Pterygota</taxon>
        <taxon>Neoptera</taxon>
        <taxon>Polyneoptera</taxon>
        <taxon>Phasmatodea</taxon>
        <taxon>Verophasmatodea</taxon>
        <taxon>Anareolatae</taxon>
        <taxon>Phasmatidae</taxon>
        <taxon>Eurycanthinae</taxon>
        <taxon>Dryococelus</taxon>
    </lineage>
</organism>
<dbReference type="EMBL" id="JARBHB010000007">
    <property type="protein sequence ID" value="KAJ8879270.1"/>
    <property type="molecule type" value="Genomic_DNA"/>
</dbReference>
<accession>A0ABQ9H4P7</accession>
<dbReference type="InterPro" id="IPR050951">
    <property type="entry name" value="Retrovirus_Pol_polyprotein"/>
</dbReference>
<comment type="caution">
    <text evidence="2">The sequence shown here is derived from an EMBL/GenBank/DDBJ whole genome shotgun (WGS) entry which is preliminary data.</text>
</comment>
<keyword evidence="3" id="KW-1185">Reference proteome</keyword>
<gene>
    <name evidence="2" type="ORF">PR048_019877</name>
</gene>
<dbReference type="SUPFAM" id="SSF53098">
    <property type="entry name" value="Ribonuclease H-like"/>
    <property type="match status" value="1"/>
</dbReference>
<dbReference type="PROSITE" id="PS50994">
    <property type="entry name" value="INTEGRASE"/>
    <property type="match status" value="1"/>
</dbReference>
<name>A0ABQ9H4P7_9NEOP</name>
<dbReference type="InterPro" id="IPR036397">
    <property type="entry name" value="RNaseH_sf"/>
</dbReference>
<protein>
    <recommendedName>
        <fullName evidence="1">Integrase catalytic domain-containing protein</fullName>
    </recommendedName>
</protein>
<sequence length="229" mass="26022">MIARPATYEVQGRAGVHYGPAQPPDNRLKIVGVTVSQRRAMPLLSQTPLCGSPRNQGDGLRTYINQCYICATTKPHWALKTQGNLRCLKQPWNAVAVDILRPHPRSAQGKIFLLVVTNLFSWWTEAYPLANAMASTVVKTKQKKQNSEFFPHYLYHQGILSDNGTQFTGTKWKAACFCWWVSSLTTGNYHFQGNPMERRNQELKKGSMSIWETITRNGIISTSQIYYMH</sequence>
<dbReference type="Proteomes" id="UP001159363">
    <property type="component" value="Chromosome 6"/>
</dbReference>
<dbReference type="InterPro" id="IPR012337">
    <property type="entry name" value="RNaseH-like_sf"/>
</dbReference>
<proteinExistence type="predicted"/>
<dbReference type="Gene3D" id="3.30.420.10">
    <property type="entry name" value="Ribonuclease H-like superfamily/Ribonuclease H"/>
    <property type="match status" value="1"/>
</dbReference>
<evidence type="ECO:0000259" key="1">
    <source>
        <dbReference type="PROSITE" id="PS50994"/>
    </source>
</evidence>
<dbReference type="PANTHER" id="PTHR37984:SF5">
    <property type="entry name" value="PROTEIN NYNRIN-LIKE"/>
    <property type="match status" value="1"/>
</dbReference>
<dbReference type="InterPro" id="IPR001584">
    <property type="entry name" value="Integrase_cat-core"/>
</dbReference>
<evidence type="ECO:0000313" key="3">
    <source>
        <dbReference type="Proteomes" id="UP001159363"/>
    </source>
</evidence>
<dbReference type="PANTHER" id="PTHR37984">
    <property type="entry name" value="PROTEIN CBG26694"/>
    <property type="match status" value="1"/>
</dbReference>
<evidence type="ECO:0000313" key="2">
    <source>
        <dbReference type="EMBL" id="KAJ8879270.1"/>
    </source>
</evidence>
<feature type="domain" description="Integrase catalytic" evidence="1">
    <location>
        <begin position="87"/>
        <end position="229"/>
    </location>
</feature>